<evidence type="ECO:0000259" key="1">
    <source>
        <dbReference type="PROSITE" id="PS50041"/>
    </source>
</evidence>
<name>A0A3B5R4Q2_XIPMA</name>
<reference evidence="2" key="4">
    <citation type="submission" date="2025-09" db="UniProtKB">
        <authorList>
            <consortium name="Ensembl"/>
        </authorList>
    </citation>
    <scope>IDENTIFICATION</scope>
    <source>
        <strain evidence="2">JP 163 A</strain>
    </source>
</reference>
<dbReference type="AlphaFoldDB" id="A0A3B5R4Q2"/>
<reference evidence="3" key="1">
    <citation type="submission" date="2012-01" db="EMBL/GenBank/DDBJ databases">
        <authorList>
            <person name="Walter R."/>
            <person name="Schartl M."/>
            <person name="Warren W."/>
        </authorList>
    </citation>
    <scope>NUCLEOTIDE SEQUENCE [LARGE SCALE GENOMIC DNA]</scope>
    <source>
        <strain evidence="3">JP 163 A</strain>
    </source>
</reference>
<proteinExistence type="predicted"/>
<accession>A0A3B5R4Q2</accession>
<dbReference type="Gene3D" id="3.10.100.10">
    <property type="entry name" value="Mannose-Binding Protein A, subunit A"/>
    <property type="match status" value="1"/>
</dbReference>
<evidence type="ECO:0000313" key="3">
    <source>
        <dbReference type="Proteomes" id="UP000002852"/>
    </source>
</evidence>
<dbReference type="InterPro" id="IPR001304">
    <property type="entry name" value="C-type_lectin-like"/>
</dbReference>
<feature type="domain" description="C-type lectin" evidence="1">
    <location>
        <begin position="41"/>
        <end position="158"/>
    </location>
</feature>
<dbReference type="PROSITE" id="PS50041">
    <property type="entry name" value="C_TYPE_LECTIN_2"/>
    <property type="match status" value="1"/>
</dbReference>
<dbReference type="CDD" id="cd00037">
    <property type="entry name" value="CLECT"/>
    <property type="match status" value="1"/>
</dbReference>
<dbReference type="Ensembl" id="ENSXMAT00000033635.1">
    <property type="protein sequence ID" value="ENSXMAP00000038623.1"/>
    <property type="gene ID" value="ENSXMAG00000008817.2"/>
</dbReference>
<reference evidence="3" key="2">
    <citation type="journal article" date="2013" name="Nat. Genet.">
        <title>The genome of the platyfish, Xiphophorus maculatus, provides insights into evolutionary adaptation and several complex traits.</title>
        <authorList>
            <person name="Schartl M."/>
            <person name="Walter R.B."/>
            <person name="Shen Y."/>
            <person name="Garcia T."/>
            <person name="Catchen J."/>
            <person name="Amores A."/>
            <person name="Braasch I."/>
            <person name="Chalopin D."/>
            <person name="Volff J.N."/>
            <person name="Lesch K.P."/>
            <person name="Bisazza A."/>
            <person name="Minx P."/>
            <person name="Hillier L."/>
            <person name="Wilson R.K."/>
            <person name="Fuerstenberg S."/>
            <person name="Boore J."/>
            <person name="Searle S."/>
            <person name="Postlethwait J.H."/>
            <person name="Warren W.C."/>
        </authorList>
    </citation>
    <scope>NUCLEOTIDE SEQUENCE [LARGE SCALE GENOMIC DNA]</scope>
    <source>
        <strain evidence="3">JP 163 A</strain>
    </source>
</reference>
<dbReference type="SMART" id="SM00034">
    <property type="entry name" value="CLECT"/>
    <property type="match status" value="1"/>
</dbReference>
<dbReference type="InterPro" id="IPR016187">
    <property type="entry name" value="CTDL_fold"/>
</dbReference>
<dbReference type="Pfam" id="PF00059">
    <property type="entry name" value="Lectin_C"/>
    <property type="match status" value="1"/>
</dbReference>
<dbReference type="InterPro" id="IPR016186">
    <property type="entry name" value="C-type_lectin-like/link_sf"/>
</dbReference>
<dbReference type="Proteomes" id="UP000002852">
    <property type="component" value="Unassembled WGS sequence"/>
</dbReference>
<dbReference type="InterPro" id="IPR050111">
    <property type="entry name" value="C-type_lectin/snaclec_domain"/>
</dbReference>
<keyword evidence="3" id="KW-1185">Reference proteome</keyword>
<protein>
    <recommendedName>
        <fullName evidence="1">C-type lectin domain-containing protein</fullName>
    </recommendedName>
</protein>
<dbReference type="InParanoid" id="A0A3B5R4Q2"/>
<reference evidence="2" key="3">
    <citation type="submission" date="2025-08" db="UniProtKB">
        <authorList>
            <consortium name="Ensembl"/>
        </authorList>
    </citation>
    <scope>IDENTIFICATION</scope>
    <source>
        <strain evidence="2">JP 163 A</strain>
    </source>
</reference>
<evidence type="ECO:0000313" key="2">
    <source>
        <dbReference type="Ensembl" id="ENSXMAP00000038623.1"/>
    </source>
</evidence>
<organism evidence="2 3">
    <name type="scientific">Xiphophorus maculatus</name>
    <name type="common">Southern platyfish</name>
    <name type="synonym">Platypoecilus maculatus</name>
    <dbReference type="NCBI Taxonomy" id="8083"/>
    <lineage>
        <taxon>Eukaryota</taxon>
        <taxon>Metazoa</taxon>
        <taxon>Chordata</taxon>
        <taxon>Craniata</taxon>
        <taxon>Vertebrata</taxon>
        <taxon>Euteleostomi</taxon>
        <taxon>Actinopterygii</taxon>
        <taxon>Neopterygii</taxon>
        <taxon>Teleostei</taxon>
        <taxon>Neoteleostei</taxon>
        <taxon>Acanthomorphata</taxon>
        <taxon>Ovalentaria</taxon>
        <taxon>Atherinomorphae</taxon>
        <taxon>Cyprinodontiformes</taxon>
        <taxon>Poeciliidae</taxon>
        <taxon>Poeciliinae</taxon>
        <taxon>Xiphophorus</taxon>
    </lineage>
</organism>
<dbReference type="SUPFAM" id="SSF56436">
    <property type="entry name" value="C-type lectin-like"/>
    <property type="match status" value="1"/>
</dbReference>
<dbReference type="PANTHER" id="PTHR22803">
    <property type="entry name" value="MANNOSE, PHOSPHOLIPASE, LECTIN RECEPTOR RELATED"/>
    <property type="match status" value="1"/>
</dbReference>
<sequence length="160" mass="18245">MITSCVFSVTCVSVSLSGPCRVSKQVVSPTALDCPAGWSWFDRRCFMFLSNEMSWASAEKYCLQLDSHLASYHSTGEYNFIRENIFYASGKHTQTWVGMFFQEGVWMWSDGSKFIFSNWAASEPKNDGGVEHCMNINVGGIYYWSYTICNLIISFKCMFL</sequence>
<dbReference type="GeneTree" id="ENSGT01120000272917"/>